<keyword evidence="2" id="KW-1185">Reference proteome</keyword>
<organism evidence="1">
    <name type="scientific">Absidia glauca</name>
    <name type="common">Pin mould</name>
    <dbReference type="NCBI Taxonomy" id="4829"/>
    <lineage>
        <taxon>Eukaryota</taxon>
        <taxon>Fungi</taxon>
        <taxon>Fungi incertae sedis</taxon>
        <taxon>Mucoromycota</taxon>
        <taxon>Mucoromycotina</taxon>
        <taxon>Mucoromycetes</taxon>
        <taxon>Mucorales</taxon>
        <taxon>Cunninghamellaceae</taxon>
        <taxon>Absidia</taxon>
    </lineage>
</organism>
<dbReference type="EMBL" id="LT554386">
    <property type="protein sequence ID" value="SAM04500.1"/>
    <property type="molecule type" value="Genomic_DNA"/>
</dbReference>
<accession>A0A168QEQ0</accession>
<dbReference type="AlphaFoldDB" id="A0A168QEQ0"/>
<dbReference type="Proteomes" id="UP000078561">
    <property type="component" value="Unassembled WGS sequence"/>
</dbReference>
<dbReference type="STRING" id="4829.A0A168QEQ0"/>
<gene>
    <name evidence="1" type="primary">ABSGL_10364.1 scaffold 11921</name>
</gene>
<evidence type="ECO:0000313" key="1">
    <source>
        <dbReference type="EMBL" id="SAM04500.1"/>
    </source>
</evidence>
<proteinExistence type="predicted"/>
<protein>
    <submittedName>
        <fullName evidence="1">Uncharacterized protein</fullName>
    </submittedName>
</protein>
<dbReference type="InParanoid" id="A0A168QEQ0"/>
<name>A0A168QEQ0_ABSGL</name>
<sequence length="418" mass="46424">MVKVHCLMVTGDIPAVSSVAGLLDHSSLFRGKFCTIKKVLRLNLAVNNNGILGVFPLATLKNLAREGRFRDLKKAIHLMRQMIGERENLAVYQDFFFVSYAHGLKCPVTKLSDFSKAFKNEIDMAVAHGETSKLYLDYAIEMLPSDGSNVCGVWLNNAFPSVGDIKCHMAALSPFFPSVELAASKYRYDGVLGFRSLAGCGYKASPSVDGSGELGVHSVKMYSSFKRPFFHRNSGGSGHTKDLSAYDVWAYERRAEGYIAFATRTADSMSGQPFPARLEVTVTYDVAWEDQDHLILLMRPIQTVDDLQFLRKWRWGKSVGKQNCVAIVPKSALTAMSENRPVLCKEYLNSLMDACPEGKNLDLLRDVNGLFNLAASITIYHNYELNKALKPLAQSLSSEISTLNRNVAANIKSRLHNE</sequence>
<evidence type="ECO:0000313" key="2">
    <source>
        <dbReference type="Proteomes" id="UP000078561"/>
    </source>
</evidence>
<reference evidence="1" key="1">
    <citation type="submission" date="2016-04" db="EMBL/GenBank/DDBJ databases">
        <authorList>
            <person name="Evans L.H."/>
            <person name="Alamgir A."/>
            <person name="Owens N."/>
            <person name="Weber N.D."/>
            <person name="Virtaneva K."/>
            <person name="Barbian K."/>
            <person name="Babar A."/>
            <person name="Rosenke K."/>
        </authorList>
    </citation>
    <scope>NUCLEOTIDE SEQUENCE [LARGE SCALE GENOMIC DNA]</scope>
    <source>
        <strain evidence="1">CBS 101.48</strain>
    </source>
</reference>